<name>A0A6A7BT31_9PEZI</name>
<dbReference type="InterPro" id="IPR013175">
    <property type="entry name" value="INO80_su_Ies4"/>
</dbReference>
<dbReference type="Proteomes" id="UP000799421">
    <property type="component" value="Unassembled WGS sequence"/>
</dbReference>
<reference evidence="2" key="1">
    <citation type="journal article" date="2020" name="Stud. Mycol.">
        <title>101 Dothideomycetes genomes: a test case for predicting lifestyles and emergence of pathogens.</title>
        <authorList>
            <person name="Haridas S."/>
            <person name="Albert R."/>
            <person name="Binder M."/>
            <person name="Bloem J."/>
            <person name="Labutti K."/>
            <person name="Salamov A."/>
            <person name="Andreopoulos B."/>
            <person name="Baker S."/>
            <person name="Barry K."/>
            <person name="Bills G."/>
            <person name="Bluhm B."/>
            <person name="Cannon C."/>
            <person name="Castanera R."/>
            <person name="Culley D."/>
            <person name="Daum C."/>
            <person name="Ezra D."/>
            <person name="Gonzalez J."/>
            <person name="Henrissat B."/>
            <person name="Kuo A."/>
            <person name="Liang C."/>
            <person name="Lipzen A."/>
            <person name="Lutzoni F."/>
            <person name="Magnuson J."/>
            <person name="Mondo S."/>
            <person name="Nolan M."/>
            <person name="Ohm R."/>
            <person name="Pangilinan J."/>
            <person name="Park H.-J."/>
            <person name="Ramirez L."/>
            <person name="Alfaro M."/>
            <person name="Sun H."/>
            <person name="Tritt A."/>
            <person name="Yoshinaga Y."/>
            <person name="Zwiers L.-H."/>
            <person name="Turgeon B."/>
            <person name="Goodwin S."/>
            <person name="Spatafora J."/>
            <person name="Crous P."/>
            <person name="Grigoriev I."/>
        </authorList>
    </citation>
    <scope>NUCLEOTIDE SEQUENCE</scope>
    <source>
        <strain evidence="2">CBS 480.64</strain>
    </source>
</reference>
<feature type="compositionally biased region" description="Pro residues" evidence="1">
    <location>
        <begin position="211"/>
        <end position="220"/>
    </location>
</feature>
<evidence type="ECO:0000313" key="3">
    <source>
        <dbReference type="Proteomes" id="UP000799421"/>
    </source>
</evidence>
<dbReference type="Pfam" id="PF08193">
    <property type="entry name" value="INO80_Ies4"/>
    <property type="match status" value="1"/>
</dbReference>
<accession>A0A6A7BT31</accession>
<organism evidence="2 3">
    <name type="scientific">Piedraia hortae CBS 480.64</name>
    <dbReference type="NCBI Taxonomy" id="1314780"/>
    <lineage>
        <taxon>Eukaryota</taxon>
        <taxon>Fungi</taxon>
        <taxon>Dikarya</taxon>
        <taxon>Ascomycota</taxon>
        <taxon>Pezizomycotina</taxon>
        <taxon>Dothideomycetes</taxon>
        <taxon>Dothideomycetidae</taxon>
        <taxon>Capnodiales</taxon>
        <taxon>Piedraiaceae</taxon>
        <taxon>Piedraia</taxon>
    </lineage>
</organism>
<dbReference type="OrthoDB" id="4093188at2759"/>
<gene>
    <name evidence="2" type="ORF">K470DRAFT_272748</name>
</gene>
<evidence type="ECO:0008006" key="4">
    <source>
        <dbReference type="Google" id="ProtNLM"/>
    </source>
</evidence>
<dbReference type="GO" id="GO:0006338">
    <property type="term" value="P:chromatin remodeling"/>
    <property type="evidence" value="ECO:0007669"/>
    <property type="project" value="InterPro"/>
</dbReference>
<dbReference type="GO" id="GO:0031011">
    <property type="term" value="C:Ino80 complex"/>
    <property type="evidence" value="ECO:0007669"/>
    <property type="project" value="InterPro"/>
</dbReference>
<evidence type="ECO:0000313" key="2">
    <source>
        <dbReference type="EMBL" id="KAF2858097.1"/>
    </source>
</evidence>
<dbReference type="EMBL" id="MU006018">
    <property type="protein sequence ID" value="KAF2858097.1"/>
    <property type="molecule type" value="Genomic_DNA"/>
</dbReference>
<sequence length="220" mass="23116">MASPPKTAKASRMVILRLAPATLHGVANSPPCPSLDASADKSLEQNAGSTPSKSSLAPPKVRKTGQSSAKKRAPPSIDPNKPMKERARPGPKKKARLDDGSGSKPNGTSSHRLGPKANTGNINANLRALDRSGKPCRRWQRKPLQIRSFTGNIWGLPSWKGTPREIVDGKSGSPSSSDIKPQASSAMASEPSISHVDHVEPGPTNVIESSPAPPPSIQVT</sequence>
<feature type="compositionally biased region" description="Polar residues" evidence="1">
    <location>
        <begin position="172"/>
        <end position="187"/>
    </location>
</feature>
<protein>
    <recommendedName>
        <fullName evidence="4">DUF1711-domain-containing protein</fullName>
    </recommendedName>
</protein>
<feature type="region of interest" description="Disordered" evidence="1">
    <location>
        <begin position="24"/>
        <end position="220"/>
    </location>
</feature>
<evidence type="ECO:0000256" key="1">
    <source>
        <dbReference type="SAM" id="MobiDB-lite"/>
    </source>
</evidence>
<dbReference type="PANTHER" id="PTHR28061">
    <property type="entry name" value="INO EIGHTY SUBUNIT 4"/>
    <property type="match status" value="1"/>
</dbReference>
<feature type="compositionally biased region" description="Polar residues" evidence="1">
    <location>
        <begin position="44"/>
        <end position="55"/>
    </location>
</feature>
<proteinExistence type="predicted"/>
<dbReference type="AlphaFoldDB" id="A0A6A7BT31"/>
<keyword evidence="3" id="KW-1185">Reference proteome</keyword>
<dbReference type="PANTHER" id="PTHR28061:SF1">
    <property type="entry name" value="INO80 COMPLEX SUBUNIT 4"/>
    <property type="match status" value="1"/>
</dbReference>